<dbReference type="SUPFAM" id="SSF53335">
    <property type="entry name" value="S-adenosyl-L-methionine-dependent methyltransferases"/>
    <property type="match status" value="1"/>
</dbReference>
<keyword evidence="4 6" id="KW-0831">Ubiquinone biosynthesis</keyword>
<comment type="similarity">
    <text evidence="6">Belongs to the class I-like SAM-binding methyltransferase superfamily. MenG/UbiE family.</text>
</comment>
<feature type="binding site" evidence="6">
    <location>
        <position position="145"/>
    </location>
    <ligand>
        <name>S-adenosyl-L-methionine</name>
        <dbReference type="ChEBI" id="CHEBI:59789"/>
    </ligand>
</feature>
<comment type="catalytic activity">
    <reaction evidence="6">
        <text>a 2-methoxy-6-(all-trans-polyprenyl)benzene-1,4-diol + S-adenosyl-L-methionine = a 5-methoxy-2-methyl-3-(all-trans-polyprenyl)benzene-1,4-diol + S-adenosyl-L-homocysteine + H(+)</text>
        <dbReference type="Rhea" id="RHEA:28286"/>
        <dbReference type="Rhea" id="RHEA-COMP:10858"/>
        <dbReference type="Rhea" id="RHEA-COMP:10859"/>
        <dbReference type="ChEBI" id="CHEBI:15378"/>
        <dbReference type="ChEBI" id="CHEBI:57856"/>
        <dbReference type="ChEBI" id="CHEBI:59789"/>
        <dbReference type="ChEBI" id="CHEBI:84166"/>
        <dbReference type="ChEBI" id="CHEBI:84167"/>
        <dbReference type="EC" id="2.1.1.201"/>
    </reaction>
</comment>
<dbReference type="Proteomes" id="UP000431269">
    <property type="component" value="Chromosome"/>
</dbReference>
<evidence type="ECO:0000256" key="3">
    <source>
        <dbReference type="ARBA" id="ARBA00022679"/>
    </source>
</evidence>
<evidence type="ECO:0000256" key="1">
    <source>
        <dbReference type="ARBA" id="ARBA00022428"/>
    </source>
</evidence>
<proteinExistence type="inferred from homology"/>
<keyword evidence="7" id="KW-0830">Ubiquinone</keyword>
<dbReference type="InterPro" id="IPR004033">
    <property type="entry name" value="UbiE/COQ5_MeTrFase"/>
</dbReference>
<reference evidence="8" key="1">
    <citation type="submission" date="2019-12" db="EMBL/GenBank/DDBJ databases">
        <title>Complete genome of Terracaulis silvestris 0127_4.</title>
        <authorList>
            <person name="Vieira S."/>
            <person name="Riedel T."/>
            <person name="Sproer C."/>
            <person name="Pascual J."/>
            <person name="Boedeker C."/>
            <person name="Overmann J."/>
        </authorList>
    </citation>
    <scope>NUCLEOTIDE SEQUENCE [LARGE SCALE GENOMIC DNA]</scope>
    <source>
        <strain evidence="8">0127_4</strain>
    </source>
</reference>
<name>A0A6I6MSL0_9CAUL</name>
<dbReference type="AlphaFoldDB" id="A0A6I6MSL0"/>
<feature type="binding site" evidence="6">
    <location>
        <position position="100"/>
    </location>
    <ligand>
        <name>S-adenosyl-L-methionine</name>
        <dbReference type="ChEBI" id="CHEBI:59789"/>
    </ligand>
</feature>
<dbReference type="EC" id="2.1.1.201" evidence="6"/>
<dbReference type="UniPathway" id="UPA00232"/>
<dbReference type="EMBL" id="CP047045">
    <property type="protein sequence ID" value="QGZ97131.1"/>
    <property type="molecule type" value="Genomic_DNA"/>
</dbReference>
<dbReference type="Gene3D" id="3.40.50.150">
    <property type="entry name" value="Vaccinia Virus protein VP39"/>
    <property type="match status" value="1"/>
</dbReference>
<dbReference type="PROSITE" id="PS01184">
    <property type="entry name" value="UBIE_2"/>
    <property type="match status" value="1"/>
</dbReference>
<organism evidence="7 8">
    <name type="scientific">Terricaulis silvestris</name>
    <dbReference type="NCBI Taxonomy" id="2686094"/>
    <lineage>
        <taxon>Bacteria</taxon>
        <taxon>Pseudomonadati</taxon>
        <taxon>Pseudomonadota</taxon>
        <taxon>Alphaproteobacteria</taxon>
        <taxon>Caulobacterales</taxon>
        <taxon>Caulobacteraceae</taxon>
        <taxon>Terricaulis</taxon>
    </lineage>
</organism>
<dbReference type="GO" id="GO:0043770">
    <property type="term" value="F:demethylmenaquinone methyltransferase activity"/>
    <property type="evidence" value="ECO:0007669"/>
    <property type="project" value="UniProtKB-UniRule"/>
</dbReference>
<accession>A0A6I6MSL0</accession>
<evidence type="ECO:0000313" key="7">
    <source>
        <dbReference type="EMBL" id="QGZ97131.1"/>
    </source>
</evidence>
<keyword evidence="5 6" id="KW-0949">S-adenosyl-L-methionine</keyword>
<protein>
    <recommendedName>
        <fullName evidence="6">Ubiquinone/menaquinone biosynthesis C-methyltransferase UbiE</fullName>
        <ecNumber evidence="6">2.1.1.163</ecNumber>
        <ecNumber evidence="6">2.1.1.201</ecNumber>
    </recommendedName>
    <alternativeName>
        <fullName evidence="6">2-methoxy-6-polyprenyl-1,4-benzoquinol methylase</fullName>
    </alternativeName>
    <alternativeName>
        <fullName evidence="6">Demethylmenaquinone methyltransferase</fullName>
    </alternativeName>
</protein>
<gene>
    <name evidence="7" type="primary">ubiE_6</name>
    <name evidence="6" type="synonym">ubiE</name>
    <name evidence="7" type="ORF">DSM104635_03997</name>
</gene>
<comment type="pathway">
    <text evidence="6">Quinol/quinone metabolism; menaquinone biosynthesis; menaquinol from 1,4-dihydroxy-2-naphthoate: step 2/2.</text>
</comment>
<dbReference type="GO" id="GO:0009234">
    <property type="term" value="P:menaquinone biosynthetic process"/>
    <property type="evidence" value="ECO:0007669"/>
    <property type="project" value="UniProtKB-UniRule"/>
</dbReference>
<dbReference type="PANTHER" id="PTHR43591">
    <property type="entry name" value="METHYLTRANSFERASE"/>
    <property type="match status" value="1"/>
</dbReference>
<dbReference type="NCBIfam" id="TIGR01934">
    <property type="entry name" value="MenG_MenH_UbiE"/>
    <property type="match status" value="1"/>
</dbReference>
<evidence type="ECO:0000256" key="5">
    <source>
        <dbReference type="ARBA" id="ARBA00022691"/>
    </source>
</evidence>
<dbReference type="CDD" id="cd02440">
    <property type="entry name" value="AdoMet_MTases"/>
    <property type="match status" value="1"/>
</dbReference>
<dbReference type="GO" id="GO:0032259">
    <property type="term" value="P:methylation"/>
    <property type="evidence" value="ECO:0007669"/>
    <property type="project" value="UniProtKB-KW"/>
</dbReference>
<keyword evidence="1 6" id="KW-0474">Menaquinone biosynthesis</keyword>
<dbReference type="RefSeq" id="WP_158767956.1">
    <property type="nucleotide sequence ID" value="NZ_CP047045.1"/>
</dbReference>
<feature type="binding site" evidence="6">
    <location>
        <position position="71"/>
    </location>
    <ligand>
        <name>S-adenosyl-L-methionine</name>
        <dbReference type="ChEBI" id="CHEBI:59789"/>
    </ligand>
</feature>
<dbReference type="GO" id="GO:0009060">
    <property type="term" value="P:aerobic respiration"/>
    <property type="evidence" value="ECO:0007669"/>
    <property type="project" value="UniProtKB-UniRule"/>
</dbReference>
<keyword evidence="3 6" id="KW-0808">Transferase</keyword>
<evidence type="ECO:0000256" key="4">
    <source>
        <dbReference type="ARBA" id="ARBA00022688"/>
    </source>
</evidence>
<dbReference type="EC" id="2.1.1.163" evidence="6"/>
<dbReference type="HAMAP" id="MF_01813">
    <property type="entry name" value="MenG_UbiE_methyltr"/>
    <property type="match status" value="1"/>
</dbReference>
<dbReference type="UniPathway" id="UPA00079">
    <property type="reaction ID" value="UER00169"/>
</dbReference>
<evidence type="ECO:0000256" key="2">
    <source>
        <dbReference type="ARBA" id="ARBA00022603"/>
    </source>
</evidence>
<dbReference type="PROSITE" id="PS51608">
    <property type="entry name" value="SAM_MT_UBIE"/>
    <property type="match status" value="1"/>
</dbReference>
<feature type="binding site" evidence="6">
    <location>
        <begin position="128"/>
        <end position="129"/>
    </location>
    <ligand>
        <name>S-adenosyl-L-methionine</name>
        <dbReference type="ChEBI" id="CHEBI:59789"/>
    </ligand>
</feature>
<keyword evidence="2 6" id="KW-0489">Methyltransferase</keyword>
<comment type="pathway">
    <text evidence="6">Cofactor biosynthesis; ubiquinone biosynthesis.</text>
</comment>
<dbReference type="GO" id="GO:0008425">
    <property type="term" value="F:2-methoxy-6-polyprenyl-1,4-benzoquinol methyltransferase activity"/>
    <property type="evidence" value="ECO:0007669"/>
    <property type="project" value="UniProtKB-UniRule"/>
</dbReference>
<comment type="catalytic activity">
    <reaction evidence="6">
        <text>a 2-demethylmenaquinol + S-adenosyl-L-methionine = a menaquinol + S-adenosyl-L-homocysteine + H(+)</text>
        <dbReference type="Rhea" id="RHEA:42640"/>
        <dbReference type="Rhea" id="RHEA-COMP:9539"/>
        <dbReference type="Rhea" id="RHEA-COMP:9563"/>
        <dbReference type="ChEBI" id="CHEBI:15378"/>
        <dbReference type="ChEBI" id="CHEBI:18151"/>
        <dbReference type="ChEBI" id="CHEBI:55437"/>
        <dbReference type="ChEBI" id="CHEBI:57856"/>
        <dbReference type="ChEBI" id="CHEBI:59789"/>
        <dbReference type="EC" id="2.1.1.163"/>
    </reaction>
</comment>
<dbReference type="PANTHER" id="PTHR43591:SF24">
    <property type="entry name" value="2-METHOXY-6-POLYPRENYL-1,4-BENZOQUINOL METHYLASE, MITOCHONDRIAL"/>
    <property type="match status" value="1"/>
</dbReference>
<evidence type="ECO:0000256" key="6">
    <source>
        <dbReference type="HAMAP-Rule" id="MF_01813"/>
    </source>
</evidence>
<dbReference type="PROSITE" id="PS01183">
    <property type="entry name" value="UBIE_1"/>
    <property type="match status" value="1"/>
</dbReference>
<comment type="function">
    <text evidence="6">Methyltransferase required for the conversion of demethylmenaquinol (DMKH2) to menaquinol (MKH2) and the conversion of 2-polyprenyl-6-methoxy-1,4-benzoquinol (DDMQH2) to 2-polyprenyl-3-methyl-6-methoxy-1,4-benzoquinol (DMQH2).</text>
</comment>
<dbReference type="KEGG" id="tsv:DSM104635_03997"/>
<dbReference type="InterPro" id="IPR029063">
    <property type="entry name" value="SAM-dependent_MTases_sf"/>
</dbReference>
<keyword evidence="8" id="KW-1185">Reference proteome</keyword>
<dbReference type="InterPro" id="IPR023576">
    <property type="entry name" value="UbiE/COQ5_MeTrFase_CS"/>
</dbReference>
<sequence length="256" mass="28293">MSDETASFGFQEVPKAEKARRVRAVFSSVASKYDLMNDAMSGGLHRLWKDAAAAKLNPQPGELILDVAGGTGDIARRLKKLGDGAAQRRGLEPPEIHVIDINIEMLEAGRAKSKQDGREDGLQWHEGDAEHLPVDDHVADAYIISFGIRNCTDVPAVLREAKRVLKPGGRFYCLEFSRLAIGGLEPVYDFYSFNAIPALGKLLANDPDSYRYLVESIRRFPDQEAFLNMIREAGFARAAYRNMAGGVCALHWGWSV</sequence>
<dbReference type="Pfam" id="PF01209">
    <property type="entry name" value="Ubie_methyltran"/>
    <property type="match status" value="1"/>
</dbReference>
<evidence type="ECO:0000313" key="8">
    <source>
        <dbReference type="Proteomes" id="UP000431269"/>
    </source>
</evidence>